<evidence type="ECO:0000256" key="2">
    <source>
        <dbReference type="ARBA" id="ARBA00022806"/>
    </source>
</evidence>
<keyword evidence="2" id="KW-0347">Helicase</keyword>
<evidence type="ECO:0000313" key="5">
    <source>
        <dbReference type="EMBL" id="GAA3159835.1"/>
    </source>
</evidence>
<feature type="domain" description="PD-(D/E)XK endonuclease-like" evidence="4">
    <location>
        <begin position="12"/>
        <end position="205"/>
    </location>
</feature>
<gene>
    <name evidence="5" type="ORF">GCM10010531_09100</name>
</gene>
<dbReference type="Pfam" id="PF12705">
    <property type="entry name" value="PDDEXK_1"/>
    <property type="match status" value="1"/>
</dbReference>
<reference evidence="6" key="1">
    <citation type="journal article" date="2019" name="Int. J. Syst. Evol. Microbiol.">
        <title>The Global Catalogue of Microorganisms (GCM) 10K type strain sequencing project: providing services to taxonomists for standard genome sequencing and annotation.</title>
        <authorList>
            <consortium name="The Broad Institute Genomics Platform"/>
            <consortium name="The Broad Institute Genome Sequencing Center for Infectious Disease"/>
            <person name="Wu L."/>
            <person name="Ma J."/>
        </authorList>
    </citation>
    <scope>NUCLEOTIDE SEQUENCE [LARGE SCALE GENOMIC DNA]</scope>
    <source>
        <strain evidence="6">JCM 15614</strain>
    </source>
</reference>
<keyword evidence="1" id="KW-0227">DNA damage</keyword>
<keyword evidence="3" id="KW-0234">DNA repair</keyword>
<dbReference type="InterPro" id="IPR011604">
    <property type="entry name" value="PDDEXK-like_dom_sf"/>
</dbReference>
<dbReference type="Gene3D" id="3.90.320.10">
    <property type="match status" value="1"/>
</dbReference>
<evidence type="ECO:0000256" key="3">
    <source>
        <dbReference type="ARBA" id="ARBA00023204"/>
    </source>
</evidence>
<keyword evidence="2" id="KW-0547">Nucleotide-binding</keyword>
<keyword evidence="6" id="KW-1185">Reference proteome</keyword>
<dbReference type="Proteomes" id="UP001499924">
    <property type="component" value="Unassembled WGS sequence"/>
</dbReference>
<evidence type="ECO:0000256" key="1">
    <source>
        <dbReference type="ARBA" id="ARBA00022763"/>
    </source>
</evidence>
<evidence type="ECO:0000313" key="6">
    <source>
        <dbReference type="Proteomes" id="UP001499924"/>
    </source>
</evidence>
<dbReference type="InterPro" id="IPR038726">
    <property type="entry name" value="PDDEXK_AddAB-type"/>
</dbReference>
<comment type="caution">
    <text evidence="5">The sequence shown here is derived from an EMBL/GenBank/DDBJ whole genome shotgun (WGS) entry which is preliminary data.</text>
</comment>
<dbReference type="EMBL" id="BAAAVV010000002">
    <property type="protein sequence ID" value="GAA3159835.1"/>
    <property type="molecule type" value="Genomic_DNA"/>
</dbReference>
<accession>A0ABP6NWB2</accession>
<evidence type="ECO:0000259" key="4">
    <source>
        <dbReference type="Pfam" id="PF12705"/>
    </source>
</evidence>
<protein>
    <recommendedName>
        <fullName evidence="4">PD-(D/E)XK endonuclease-like domain-containing protein</fullName>
    </recommendedName>
</protein>
<organism evidence="5 6">
    <name type="scientific">Blastococcus jejuensis</name>
    <dbReference type="NCBI Taxonomy" id="351224"/>
    <lineage>
        <taxon>Bacteria</taxon>
        <taxon>Bacillati</taxon>
        <taxon>Actinomycetota</taxon>
        <taxon>Actinomycetes</taxon>
        <taxon>Geodermatophilales</taxon>
        <taxon>Geodermatophilaceae</taxon>
        <taxon>Blastococcus</taxon>
    </lineage>
</organism>
<sequence>MSGVVQIDRPAQNKGSLAHRALDFWVRAHGYEAADVRGSMRTAIDQAVAELGSEAPSDWTLTGKRLLARAPALAEAFGDEVDDVIPERTIRDAALRIYGTPDIVVLGKEITLIDLKTEQIDDDELSPWIKFQLSVYAHLVAQEHGRLPRRIEVFSTQRGRMPVQLRDTDISAALAAFEAARRADPSAANPAEDTCRYCHRRLRCDAQWHAAPSWSKRDCVAGRVTRTERSMNGLTGLWLETADGPVLLSGVPTVLVPDVDGASIRAVRVSASPRADSDQPNWRWGTRSALAVMSP</sequence>
<keyword evidence="2" id="KW-0067">ATP-binding</keyword>
<proteinExistence type="predicted"/>
<name>A0ABP6NWB2_9ACTN</name>
<keyword evidence="2" id="KW-0378">Hydrolase</keyword>